<keyword evidence="5 9" id="KW-0067">ATP-binding</keyword>
<comment type="caution">
    <text evidence="9">Lacks conserved residue(s) required for the propagation of feature annotation.</text>
</comment>
<comment type="subcellular location">
    <subcellularLocation>
        <location evidence="9">Cytoplasm</location>
    </subcellularLocation>
</comment>
<keyword evidence="6 9" id="KW-0460">Magnesium</keyword>
<name>A0A059Y7V2_MYCBV</name>
<feature type="binding site" evidence="9">
    <location>
        <position position="99"/>
    </location>
    <ligand>
        <name>ATP</name>
        <dbReference type="ChEBI" id="CHEBI:30616"/>
    </ligand>
</feature>
<dbReference type="EC" id="2.7.7.3" evidence="9"/>
<evidence type="ECO:0000256" key="2">
    <source>
        <dbReference type="ARBA" id="ARBA00022679"/>
    </source>
</evidence>
<evidence type="ECO:0000256" key="5">
    <source>
        <dbReference type="ARBA" id="ARBA00022840"/>
    </source>
</evidence>
<dbReference type="GO" id="GO:0015937">
    <property type="term" value="P:coenzyme A biosynthetic process"/>
    <property type="evidence" value="ECO:0007669"/>
    <property type="project" value="UniProtKB-UniRule"/>
</dbReference>
<sequence>MKAAIYPGSFDPLHEGHIAIVKKALKIFDKLFVIVSVNPDKERINDIDTRFAEAKMKLKDFKNVDVLVNKNELIAEIAKKLGANFLIRSARNDTDFKYELTLAAGHNSINNDLETILIMPDYNMIEYSSTVIRHKQKLGK</sequence>
<evidence type="ECO:0000313" key="11">
    <source>
        <dbReference type="EMBL" id="AIA33736.1"/>
    </source>
</evidence>
<dbReference type="SUPFAM" id="SSF52374">
    <property type="entry name" value="Nucleotidylyl transferase"/>
    <property type="match status" value="1"/>
</dbReference>
<protein>
    <recommendedName>
        <fullName evidence="9">Phosphopantetheine adenylyltransferase</fullName>
        <ecNumber evidence="9">2.7.7.3</ecNumber>
    </recommendedName>
    <alternativeName>
        <fullName evidence="9">Dephospho-CoA pyrophosphorylase</fullName>
    </alternativeName>
    <alternativeName>
        <fullName evidence="9">Pantetheine-phosphate adenylyltransferase</fullName>
        <shortName evidence="9">PPAT</shortName>
    </alternativeName>
</protein>
<evidence type="ECO:0000256" key="3">
    <source>
        <dbReference type="ARBA" id="ARBA00022695"/>
    </source>
</evidence>
<evidence type="ECO:0000256" key="1">
    <source>
        <dbReference type="ARBA" id="ARBA00022490"/>
    </source>
</evidence>
<evidence type="ECO:0000256" key="4">
    <source>
        <dbReference type="ARBA" id="ARBA00022741"/>
    </source>
</evidence>
<dbReference type="Gene3D" id="3.40.50.620">
    <property type="entry name" value="HUPs"/>
    <property type="match status" value="1"/>
</dbReference>
<comment type="similarity">
    <text evidence="9">Belongs to the bacterial CoaD family.</text>
</comment>
<accession>A0A059Y7V2</accession>
<evidence type="ECO:0000256" key="8">
    <source>
        <dbReference type="ARBA" id="ARBA00029346"/>
    </source>
</evidence>
<comment type="cofactor">
    <cofactor evidence="9">
        <name>Mg(2+)</name>
        <dbReference type="ChEBI" id="CHEBI:18420"/>
    </cofactor>
</comment>
<dbReference type="GO" id="GO:0005737">
    <property type="term" value="C:cytoplasm"/>
    <property type="evidence" value="ECO:0007669"/>
    <property type="project" value="UniProtKB-SubCell"/>
</dbReference>
<keyword evidence="7 9" id="KW-0173">Coenzyme A biosynthesis</keyword>
<dbReference type="Pfam" id="PF01467">
    <property type="entry name" value="CTP_transf_like"/>
    <property type="match status" value="1"/>
</dbReference>
<dbReference type="HOGENOM" id="CLU_100149_2_0_14"/>
<gene>
    <name evidence="9 11" type="primary">coaD</name>
    <name evidence="11" type="ORF">K668_00730</name>
</gene>
<dbReference type="PATRIC" id="fig|1316930.3.peg.152"/>
<feature type="binding site" evidence="9">
    <location>
        <position position="9"/>
    </location>
    <ligand>
        <name>substrate</name>
    </ligand>
</feature>
<dbReference type="EMBL" id="CP005933">
    <property type="protein sequence ID" value="AIA33736.1"/>
    <property type="molecule type" value="Genomic_DNA"/>
</dbReference>
<feature type="domain" description="Cytidyltransferase-like" evidence="10">
    <location>
        <begin position="5"/>
        <end position="134"/>
    </location>
</feature>
<proteinExistence type="inferred from homology"/>
<dbReference type="InterPro" id="IPR004821">
    <property type="entry name" value="Cyt_trans-like"/>
</dbReference>
<dbReference type="AlphaFoldDB" id="A0A059Y7V2"/>
<feature type="site" description="Transition state stabilizer" evidence="9">
    <location>
        <position position="17"/>
    </location>
</feature>
<keyword evidence="4 9" id="KW-0547">Nucleotide-binding</keyword>
<dbReference type="NCBIfam" id="TIGR01510">
    <property type="entry name" value="coaD_prev_kdtB"/>
    <property type="match status" value="1"/>
</dbReference>
<dbReference type="KEGG" id="mbq:K668_00730"/>
<dbReference type="HAMAP" id="MF_00151">
    <property type="entry name" value="PPAT_bact"/>
    <property type="match status" value="1"/>
</dbReference>
<dbReference type="RefSeq" id="WP_013954594.1">
    <property type="nucleotide sequence ID" value="NZ_CP005933.1"/>
</dbReference>
<feature type="binding site" evidence="9">
    <location>
        <position position="74"/>
    </location>
    <ligand>
        <name>substrate</name>
    </ligand>
</feature>
<dbReference type="PANTHER" id="PTHR21342">
    <property type="entry name" value="PHOSPHOPANTETHEINE ADENYLYLTRANSFERASE"/>
    <property type="match status" value="1"/>
</dbReference>
<organism evidence="11 12">
    <name type="scientific">Mycoplasmopsis bovis CQ-W70</name>
    <dbReference type="NCBI Taxonomy" id="1316930"/>
    <lineage>
        <taxon>Bacteria</taxon>
        <taxon>Bacillati</taxon>
        <taxon>Mycoplasmatota</taxon>
        <taxon>Mycoplasmoidales</taxon>
        <taxon>Metamycoplasmataceae</taxon>
        <taxon>Mycoplasmopsis</taxon>
    </lineage>
</organism>
<evidence type="ECO:0000256" key="9">
    <source>
        <dbReference type="HAMAP-Rule" id="MF_00151"/>
    </source>
</evidence>
<dbReference type="GO" id="GO:0005524">
    <property type="term" value="F:ATP binding"/>
    <property type="evidence" value="ECO:0007669"/>
    <property type="project" value="UniProtKB-KW"/>
</dbReference>
<dbReference type="PRINTS" id="PR01020">
    <property type="entry name" value="LPSBIOSNTHSS"/>
</dbReference>
<evidence type="ECO:0000313" key="12">
    <source>
        <dbReference type="Proteomes" id="UP000027182"/>
    </source>
</evidence>
<evidence type="ECO:0000256" key="6">
    <source>
        <dbReference type="ARBA" id="ARBA00022842"/>
    </source>
</evidence>
<evidence type="ECO:0000256" key="7">
    <source>
        <dbReference type="ARBA" id="ARBA00022993"/>
    </source>
</evidence>
<feature type="binding site" evidence="9">
    <location>
        <position position="41"/>
    </location>
    <ligand>
        <name>substrate</name>
    </ligand>
</feature>
<keyword evidence="3 9" id="KW-0548">Nucleotidyltransferase</keyword>
<feature type="binding site" evidence="9">
    <location>
        <begin position="124"/>
        <end position="130"/>
    </location>
    <ligand>
        <name>ATP</name>
        <dbReference type="ChEBI" id="CHEBI:30616"/>
    </ligand>
</feature>
<feature type="binding site" evidence="9">
    <location>
        <position position="17"/>
    </location>
    <ligand>
        <name>ATP</name>
        <dbReference type="ChEBI" id="CHEBI:30616"/>
    </ligand>
</feature>
<comment type="pathway">
    <text evidence="9">Cofactor biosynthesis; coenzyme A biosynthesis; CoA from (R)-pantothenate: step 4/5.</text>
</comment>
<comment type="function">
    <text evidence="9">Reversibly transfers an adenylyl group from ATP to 4'-phosphopantetheine, yielding dephospho-CoA (dPCoA) and pyrophosphate.</text>
</comment>
<dbReference type="PANTHER" id="PTHR21342:SF1">
    <property type="entry name" value="PHOSPHOPANTETHEINE ADENYLYLTRANSFERASE"/>
    <property type="match status" value="1"/>
</dbReference>
<dbReference type="Proteomes" id="UP000027182">
    <property type="component" value="Chromosome"/>
</dbReference>
<reference evidence="11 12" key="1">
    <citation type="submission" date="2013-04" db="EMBL/GenBank/DDBJ databases">
        <authorList>
            <person name="Lin L."/>
            <person name="Zeng Z."/>
            <person name="Xie J."/>
            <person name="Luo L."/>
            <person name="Yang Z."/>
            <person name="Liang W."/>
            <person name="Lin H."/>
            <person name="Dong C."/>
            <person name="Sun Y."/>
        </authorList>
    </citation>
    <scope>NUCLEOTIDE SEQUENCE [LARGE SCALE GENOMIC DNA]</scope>
    <source>
        <strain evidence="11 12">CQ-W70</strain>
    </source>
</reference>
<dbReference type="InterPro" id="IPR001980">
    <property type="entry name" value="PPAT"/>
</dbReference>
<feature type="binding site" evidence="9">
    <location>
        <begin position="9"/>
        <end position="10"/>
    </location>
    <ligand>
        <name>ATP</name>
        <dbReference type="ChEBI" id="CHEBI:30616"/>
    </ligand>
</feature>
<dbReference type="InterPro" id="IPR014729">
    <property type="entry name" value="Rossmann-like_a/b/a_fold"/>
</dbReference>
<dbReference type="GO" id="GO:0004595">
    <property type="term" value="F:pantetheine-phosphate adenylyltransferase activity"/>
    <property type="evidence" value="ECO:0007669"/>
    <property type="project" value="UniProtKB-UniRule"/>
</dbReference>
<comment type="catalytic activity">
    <reaction evidence="8 9">
        <text>(R)-4'-phosphopantetheine + ATP + H(+) = 3'-dephospho-CoA + diphosphate</text>
        <dbReference type="Rhea" id="RHEA:19801"/>
        <dbReference type="ChEBI" id="CHEBI:15378"/>
        <dbReference type="ChEBI" id="CHEBI:30616"/>
        <dbReference type="ChEBI" id="CHEBI:33019"/>
        <dbReference type="ChEBI" id="CHEBI:57328"/>
        <dbReference type="ChEBI" id="CHEBI:61723"/>
        <dbReference type="EC" id="2.7.7.3"/>
    </reaction>
</comment>
<dbReference type="UniPathway" id="UPA00241">
    <property type="reaction ID" value="UER00355"/>
</dbReference>
<feature type="binding site" evidence="9">
    <location>
        <position position="88"/>
    </location>
    <ligand>
        <name>substrate</name>
    </ligand>
</feature>
<evidence type="ECO:0000259" key="10">
    <source>
        <dbReference type="Pfam" id="PF01467"/>
    </source>
</evidence>
<keyword evidence="2 9" id="KW-0808">Transferase</keyword>
<dbReference type="NCBIfam" id="TIGR00125">
    <property type="entry name" value="cyt_tran_rel"/>
    <property type="match status" value="1"/>
</dbReference>
<comment type="subunit">
    <text evidence="9">Homohexamer.</text>
</comment>
<keyword evidence="1 9" id="KW-0963">Cytoplasm</keyword>